<accession>A0A8J6G592</accession>
<protein>
    <recommendedName>
        <fullName evidence="16">5-aminolevulinate synthase, non-specific, mitochondrial</fullName>
        <ecNumber evidence="5">2.3.1.37</ecNumber>
    </recommendedName>
    <alternativeName>
        <fullName evidence="19">5-aminolevulinic acid synthase 1</fullName>
    </alternativeName>
    <alternativeName>
        <fullName evidence="18">Delta-ALA synthase 1</fullName>
    </alternativeName>
    <alternativeName>
        <fullName evidence="17">Delta-aminolevulinate synthase 1</fullName>
    </alternativeName>
</protein>
<evidence type="ECO:0000259" key="22">
    <source>
        <dbReference type="Pfam" id="PF00155"/>
    </source>
</evidence>
<reference evidence="24" key="1">
    <citation type="submission" date="2020-03" db="EMBL/GenBank/DDBJ databases">
        <title>Studies in the Genomics of Life Span.</title>
        <authorList>
            <person name="Glass D."/>
        </authorList>
    </citation>
    <scope>NUCLEOTIDE SEQUENCE</scope>
    <source>
        <strain evidence="24">LTLLF</strain>
        <tissue evidence="24">Muscle</tissue>
    </source>
</reference>
<dbReference type="InterPro" id="IPR010961">
    <property type="entry name" value="4pyrrol_synth_NH2levulA_synth"/>
</dbReference>
<dbReference type="GO" id="GO:0005759">
    <property type="term" value="C:mitochondrial matrix"/>
    <property type="evidence" value="ECO:0007669"/>
    <property type="project" value="InterPro"/>
</dbReference>
<evidence type="ECO:0000256" key="7">
    <source>
        <dbReference type="ARBA" id="ARBA00022792"/>
    </source>
</evidence>
<keyword evidence="6" id="KW-0808">Transferase</keyword>
<dbReference type="InterPro" id="IPR001917">
    <property type="entry name" value="Aminotrans_II_pyridoxalP_BS"/>
</dbReference>
<evidence type="ECO:0000256" key="5">
    <source>
        <dbReference type="ARBA" id="ARBA00013257"/>
    </source>
</evidence>
<dbReference type="Pfam" id="PF09029">
    <property type="entry name" value="Preseq_ALAS"/>
    <property type="match status" value="1"/>
</dbReference>
<dbReference type="PROSITE" id="PS00599">
    <property type="entry name" value="AA_TRANSFER_CLASS_2"/>
    <property type="match status" value="1"/>
</dbReference>
<keyword evidence="9" id="KW-0809">Transit peptide</keyword>
<evidence type="ECO:0000256" key="4">
    <source>
        <dbReference type="ARBA" id="ARBA00008392"/>
    </source>
</evidence>
<evidence type="ECO:0000256" key="3">
    <source>
        <dbReference type="ARBA" id="ARBA00005029"/>
    </source>
</evidence>
<dbReference type="GO" id="GO:0030170">
    <property type="term" value="F:pyridoxal phosphate binding"/>
    <property type="evidence" value="ECO:0007669"/>
    <property type="project" value="InterPro"/>
</dbReference>
<comment type="cofactor">
    <cofactor evidence="1">
        <name>pyridoxal 5'-phosphate</name>
        <dbReference type="ChEBI" id="CHEBI:597326"/>
    </cofactor>
</comment>
<dbReference type="SUPFAM" id="SSF53383">
    <property type="entry name" value="PLP-dependent transferases"/>
    <property type="match status" value="1"/>
</dbReference>
<evidence type="ECO:0000259" key="23">
    <source>
        <dbReference type="Pfam" id="PF09029"/>
    </source>
</evidence>
<comment type="pathway">
    <text evidence="3">Porphyrin-containing compound metabolism; protoporphyrin-IX biosynthesis; 5-aminolevulinate from glycine: step 1/1.</text>
</comment>
<dbReference type="GO" id="GO:0005743">
    <property type="term" value="C:mitochondrial inner membrane"/>
    <property type="evidence" value="ECO:0007669"/>
    <property type="project" value="UniProtKB-SubCell"/>
</dbReference>
<organism evidence="24 25">
    <name type="scientific">Microtus ochrogaster</name>
    <name type="common">Prairie vole</name>
    <dbReference type="NCBI Taxonomy" id="79684"/>
    <lineage>
        <taxon>Eukaryota</taxon>
        <taxon>Metazoa</taxon>
        <taxon>Chordata</taxon>
        <taxon>Craniata</taxon>
        <taxon>Vertebrata</taxon>
        <taxon>Euteleostomi</taxon>
        <taxon>Mammalia</taxon>
        <taxon>Eutheria</taxon>
        <taxon>Euarchontoglires</taxon>
        <taxon>Glires</taxon>
        <taxon>Rodentia</taxon>
        <taxon>Myomorpha</taxon>
        <taxon>Muroidea</taxon>
        <taxon>Cricetidae</taxon>
        <taxon>Arvicolinae</taxon>
        <taxon>Microtus</taxon>
    </lineage>
</organism>
<evidence type="ECO:0000256" key="8">
    <source>
        <dbReference type="ARBA" id="ARBA00022898"/>
    </source>
</evidence>
<evidence type="ECO:0000313" key="24">
    <source>
        <dbReference type="EMBL" id="KAH0503553.1"/>
    </source>
</evidence>
<evidence type="ECO:0000256" key="18">
    <source>
        <dbReference type="ARBA" id="ARBA00042219"/>
    </source>
</evidence>
<dbReference type="InterPro" id="IPR050087">
    <property type="entry name" value="AON_synthase_class-II"/>
</dbReference>
<gene>
    <name evidence="24" type="ORF">LTLLF_186640</name>
</gene>
<dbReference type="Proteomes" id="UP000710432">
    <property type="component" value="Unassembled WGS sequence"/>
</dbReference>
<evidence type="ECO:0000256" key="11">
    <source>
        <dbReference type="ARBA" id="ARBA00023133"/>
    </source>
</evidence>
<dbReference type="InterPro" id="IPR015421">
    <property type="entry name" value="PyrdxlP-dep_Trfase_major"/>
</dbReference>
<dbReference type="PANTHER" id="PTHR13693">
    <property type="entry name" value="CLASS II AMINOTRANSFERASE/8-AMINO-7-OXONONANOATE SYNTHASE"/>
    <property type="match status" value="1"/>
</dbReference>
<evidence type="ECO:0000313" key="25">
    <source>
        <dbReference type="Proteomes" id="UP000710432"/>
    </source>
</evidence>
<dbReference type="Gene3D" id="3.40.640.10">
    <property type="entry name" value="Type I PLP-dependent aspartate aminotransferase-like (Major domain)"/>
    <property type="match status" value="1"/>
</dbReference>
<keyword evidence="8" id="KW-0663">Pyridoxal phosphate</keyword>
<dbReference type="AlphaFoldDB" id="A0A8J6G592"/>
<dbReference type="EC" id="2.3.1.37" evidence="5"/>
<comment type="function">
    <text evidence="15">Catalyzes the pyridoxal 5'-phosphate (PLP)-dependent condensation of succinyl-CoA and glycine to form aminolevulinic acid (ALA), with CoA and CO2 as by-products.</text>
</comment>
<evidence type="ECO:0000256" key="1">
    <source>
        <dbReference type="ARBA" id="ARBA00001933"/>
    </source>
</evidence>
<evidence type="ECO:0000256" key="2">
    <source>
        <dbReference type="ARBA" id="ARBA00004637"/>
    </source>
</evidence>
<keyword evidence="7" id="KW-0999">Mitochondrion inner membrane</keyword>
<evidence type="ECO:0000256" key="20">
    <source>
        <dbReference type="ARBA" id="ARBA00049013"/>
    </source>
</evidence>
<evidence type="ECO:0000256" key="16">
    <source>
        <dbReference type="ARBA" id="ARBA00039790"/>
    </source>
</evidence>
<dbReference type="GO" id="GO:0042541">
    <property type="term" value="P:hemoglobin biosynthetic process"/>
    <property type="evidence" value="ECO:0007669"/>
    <property type="project" value="TreeGrafter"/>
</dbReference>
<evidence type="ECO:0000256" key="10">
    <source>
        <dbReference type="ARBA" id="ARBA00023128"/>
    </source>
</evidence>
<evidence type="ECO:0000256" key="12">
    <source>
        <dbReference type="ARBA" id="ARBA00023136"/>
    </source>
</evidence>
<dbReference type="GO" id="GO:0048821">
    <property type="term" value="P:erythrocyte development"/>
    <property type="evidence" value="ECO:0007669"/>
    <property type="project" value="TreeGrafter"/>
</dbReference>
<feature type="region of interest" description="Disordered" evidence="21">
    <location>
        <begin position="278"/>
        <end position="329"/>
    </location>
</feature>
<keyword evidence="10" id="KW-0496">Mitochondrion</keyword>
<dbReference type="EMBL" id="JAATJU010025500">
    <property type="protein sequence ID" value="KAH0503553.1"/>
    <property type="molecule type" value="Genomic_DNA"/>
</dbReference>
<dbReference type="FunFam" id="3.40.640.10:FF:000006">
    <property type="entry name" value="5-aminolevulinate synthase, mitochondrial"/>
    <property type="match status" value="1"/>
</dbReference>
<dbReference type="InterPro" id="IPR015424">
    <property type="entry name" value="PyrdxlP-dep_Trfase"/>
</dbReference>
<sequence length="791" mass="87770">MMPKTEVEESELSLPPVKFFPSAPLGLDTDASLRRKQMFFLWTGSQKMGQYRVAIIREHLQGLESVPSTVAITGGPPTRPENFCVCLILLLILGLHCWSLNCGSPVALTELLQCCQFLQPFPPRPKATRSSPKPKDAVYPALGYSSSLPERINGYRQKSWIYIQARFSKFRGTNVYAYGRHFAFKFRTQSPHDCYHDCYSPGSLRQDGTGVDEEPATSVDMETVVRRCPFLSRVPQAFLQKAGKSLLFYAQNCPKMMMEVGAKPAPRALSTSAIHCQQTKETPPANEKEKTAKAAVQQAPDESQLTPDGAQLPSGHPSPATSQGSGSKCPFLAAQMSQTGSSVFRKASLELQEDVQEMHAVRKEIAQNSVTPSVTSVKTGGEDPSQQLKNFQDIMRKQRPERVSHLLQDNLPKSVSTFQYDRFFEKKIDEKKNDHTYRVFKTVNRRAQIFPMADDYTDSLLTKKQVSVWCSNDYLGMSRHPRVCGAVMETVKQHGAGAGGTRNISGTSKFHVELEQALADLHGKDAALLFSSCFVANDSTLFTLAKMMPGCEIYSDSGNHASMIQGIRNSRVPKYIFRHNDVNHLRELLQRSDPAIPKIVAFETVHSMDGAVCPLEELCDVAHEFGAITFVDEVHAVGLYGARGGGIGDRDGVMSKMDIISGTLGKAFGCVGGYIASTSLLIDTVADAAKNTEICDELMTRHNIYVQAINYPTVPRGEELLRIAPTPHHTPQMMNFFLEKLLVTWKRVGLELKPHSSAECNFCRRPLHFEVMSEREKAYFSGMSKMVSAQA</sequence>
<evidence type="ECO:0000256" key="9">
    <source>
        <dbReference type="ARBA" id="ARBA00022946"/>
    </source>
</evidence>
<keyword evidence="11" id="KW-0350">Heme biosynthesis</keyword>
<evidence type="ECO:0000256" key="15">
    <source>
        <dbReference type="ARBA" id="ARBA00037218"/>
    </source>
</evidence>
<evidence type="ECO:0000256" key="13">
    <source>
        <dbReference type="ARBA" id="ARBA00023278"/>
    </source>
</evidence>
<dbReference type="GO" id="GO:0003870">
    <property type="term" value="F:5-aminolevulinate synthase activity"/>
    <property type="evidence" value="ECO:0007669"/>
    <property type="project" value="UniProtKB-EC"/>
</dbReference>
<feature type="domain" description="5-aminolevulinate synthase presequence" evidence="23">
    <location>
        <begin position="222"/>
        <end position="359"/>
    </location>
</feature>
<dbReference type="GO" id="GO:0006782">
    <property type="term" value="P:protoporphyrinogen IX biosynthetic process"/>
    <property type="evidence" value="ECO:0007669"/>
    <property type="project" value="UniProtKB-UniPathway"/>
</dbReference>
<evidence type="ECO:0000256" key="6">
    <source>
        <dbReference type="ARBA" id="ARBA00022679"/>
    </source>
</evidence>
<keyword evidence="13" id="KW-0379">Hydroxylation</keyword>
<evidence type="ECO:0000256" key="17">
    <source>
        <dbReference type="ARBA" id="ARBA00042079"/>
    </source>
</evidence>
<dbReference type="NCBIfam" id="TIGR01821">
    <property type="entry name" value="5aminolev_synth"/>
    <property type="match status" value="1"/>
</dbReference>
<dbReference type="UniPathway" id="UPA00251">
    <property type="reaction ID" value="UER00375"/>
</dbReference>
<comment type="catalytic activity">
    <reaction evidence="20">
        <text>succinyl-CoA + glycine + H(+) = 5-aminolevulinate + CO2 + CoA</text>
        <dbReference type="Rhea" id="RHEA:12921"/>
        <dbReference type="ChEBI" id="CHEBI:15378"/>
        <dbReference type="ChEBI" id="CHEBI:16526"/>
        <dbReference type="ChEBI" id="CHEBI:57287"/>
        <dbReference type="ChEBI" id="CHEBI:57292"/>
        <dbReference type="ChEBI" id="CHEBI:57305"/>
        <dbReference type="ChEBI" id="CHEBI:356416"/>
        <dbReference type="EC" id="2.3.1.37"/>
    </reaction>
    <physiologicalReaction direction="left-to-right" evidence="20">
        <dbReference type="Rhea" id="RHEA:12922"/>
    </physiologicalReaction>
</comment>
<dbReference type="InterPro" id="IPR015118">
    <property type="entry name" value="5aminolev_synth_preseq"/>
</dbReference>
<feature type="domain" description="Aminotransferase class I/classII large" evidence="22">
    <location>
        <begin position="467"/>
        <end position="689"/>
    </location>
</feature>
<comment type="similarity">
    <text evidence="4">Belongs to the class-II pyridoxal-phosphate-dependent aminotransferase family.</text>
</comment>
<keyword evidence="14" id="KW-0012">Acyltransferase</keyword>
<evidence type="ECO:0000256" key="14">
    <source>
        <dbReference type="ARBA" id="ARBA00023315"/>
    </source>
</evidence>
<comment type="subcellular location">
    <subcellularLocation>
        <location evidence="2">Mitochondrion inner membrane</location>
        <topology evidence="2">Peripheral membrane protein</topology>
    </subcellularLocation>
</comment>
<comment type="caution">
    <text evidence="24">The sequence shown here is derived from an EMBL/GenBank/DDBJ whole genome shotgun (WGS) entry which is preliminary data.</text>
</comment>
<dbReference type="InterPro" id="IPR004839">
    <property type="entry name" value="Aminotransferase_I/II_large"/>
</dbReference>
<dbReference type="CDD" id="cd06454">
    <property type="entry name" value="KBL_like"/>
    <property type="match status" value="1"/>
</dbReference>
<name>A0A8J6G592_MICOH</name>
<keyword evidence="12" id="KW-0472">Membrane</keyword>
<dbReference type="PANTHER" id="PTHR13693:SF50">
    <property type="entry name" value="5-AMINOLEVULINATE SYNTHASE, NON-SPECIFIC, MITOCHONDRIAL"/>
    <property type="match status" value="1"/>
</dbReference>
<proteinExistence type="inferred from homology"/>
<evidence type="ECO:0000256" key="21">
    <source>
        <dbReference type="SAM" id="MobiDB-lite"/>
    </source>
</evidence>
<evidence type="ECO:0000256" key="19">
    <source>
        <dbReference type="ARBA" id="ARBA00042303"/>
    </source>
</evidence>
<dbReference type="Pfam" id="PF00155">
    <property type="entry name" value="Aminotran_1_2"/>
    <property type="match status" value="1"/>
</dbReference>